<evidence type="ECO:0000313" key="4">
    <source>
        <dbReference type="Proteomes" id="UP000091857"/>
    </source>
</evidence>
<reference evidence="4" key="1">
    <citation type="journal article" date="2016" name="Nat. Biotechnol.">
        <title>Sequencing wild and cultivated cassava and related species reveals extensive interspecific hybridization and genetic diversity.</title>
        <authorList>
            <person name="Bredeson J.V."/>
            <person name="Lyons J.B."/>
            <person name="Prochnik S.E."/>
            <person name="Wu G.A."/>
            <person name="Ha C.M."/>
            <person name="Edsinger-Gonzales E."/>
            <person name="Grimwood J."/>
            <person name="Schmutz J."/>
            <person name="Rabbi I.Y."/>
            <person name="Egesi C."/>
            <person name="Nauluvula P."/>
            <person name="Lebot V."/>
            <person name="Ndunguru J."/>
            <person name="Mkamilo G."/>
            <person name="Bart R.S."/>
            <person name="Setter T.L."/>
            <person name="Gleadow R.M."/>
            <person name="Kulakow P."/>
            <person name="Ferguson M.E."/>
            <person name="Rounsley S."/>
            <person name="Rokhsar D.S."/>
        </authorList>
    </citation>
    <scope>NUCLEOTIDE SEQUENCE [LARGE SCALE GENOMIC DNA]</scope>
    <source>
        <strain evidence="4">cv. AM560-2</strain>
    </source>
</reference>
<evidence type="ECO:0000313" key="3">
    <source>
        <dbReference type="EMBL" id="OAY32545.1"/>
    </source>
</evidence>
<dbReference type="STRING" id="3983.A0A2C9UQ97"/>
<dbReference type="SUPFAM" id="SSF52058">
    <property type="entry name" value="L domain-like"/>
    <property type="match status" value="1"/>
</dbReference>
<dbReference type="OrthoDB" id="598235at2759"/>
<protein>
    <recommendedName>
        <fullName evidence="2">Disease resistance R13L4/SHOC-2-like LRR domain-containing protein</fullName>
    </recommendedName>
</protein>
<dbReference type="AlphaFoldDB" id="A0A2C9UQ97"/>
<name>A0A2C9UQ97_MANES</name>
<dbReference type="OMA" id="NTHEYWE"/>
<proteinExistence type="predicted"/>
<dbReference type="Pfam" id="PF23598">
    <property type="entry name" value="LRR_14"/>
    <property type="match status" value="1"/>
</dbReference>
<dbReference type="Gene3D" id="3.80.10.10">
    <property type="entry name" value="Ribonuclease Inhibitor"/>
    <property type="match status" value="1"/>
</dbReference>
<dbReference type="EMBL" id="CM004399">
    <property type="protein sequence ID" value="OAY32545.1"/>
    <property type="molecule type" value="Genomic_DNA"/>
</dbReference>
<keyword evidence="4" id="KW-1185">Reference proteome</keyword>
<dbReference type="Gramene" id="Manes.13G026300.1.v8.1">
    <property type="protein sequence ID" value="Manes.13G026300.1.v8.1.CDS.1"/>
    <property type="gene ID" value="Manes.13G026300.v8.1"/>
</dbReference>
<dbReference type="Proteomes" id="UP000091857">
    <property type="component" value="Chromosome 13"/>
</dbReference>
<feature type="domain" description="Disease resistance R13L4/SHOC-2-like LRR" evidence="2">
    <location>
        <begin position="212"/>
        <end position="510"/>
    </location>
</feature>
<dbReference type="InterPro" id="IPR032675">
    <property type="entry name" value="LRR_dom_sf"/>
</dbReference>
<sequence>MPCFCFTNKSGNRIWSFFAKSPSSKSPEVAIIPSVNGVAKSLSTAKITNGRGEIAYFSASKFNCDKFPDHLKSCFEYCCIVSRRNSVEKGRLVRLLLAEGLIPEKTGEIMEDRADNIIDELLVLGVLQKSSDRNGQQISSTSQEFCLVEADEQDFVAKAANLPAHAIIEDDGKNIPPSFKSLQIQSLFVITAQRRGLVNQGLSRVYVETLCGLQSLSLLDLDGVVEYLPDEVGDLVHLRYLGLANSKLQELPKTLANLQKLQTLDIRFCNLSALPMEILNFQQLRHLLMENELLSRAVTIPNGIGKLVNLHTCTGVFAGCGIFNEFSSLTQLQKFGVTCVSEDHASEVFAAIMKMKNLTSLSLRSDTEACEGTFFPDMEQFSPPPLLQELHLDGRLFEMPQWLASMENLTTLFLSSSCLYENPTSVLQFLPKLQILTLWEAYQKKLICKEFCNAGGFPALQSLTIAAKYLVAWTEIANGAFPSLRCLSFNDCPNLMFLPEGLQNIKTLESLYLRKVHEDLVRRLMSVENYKVKHISDLKFK</sequence>
<accession>A0A2C9UQ97</accession>
<comment type="caution">
    <text evidence="3">The sequence shown here is derived from an EMBL/GenBank/DDBJ whole genome shotgun (WGS) entry which is preliminary data.</text>
</comment>
<evidence type="ECO:0000256" key="1">
    <source>
        <dbReference type="ARBA" id="ARBA00022737"/>
    </source>
</evidence>
<dbReference type="PANTHER" id="PTHR47186">
    <property type="entry name" value="LEUCINE-RICH REPEAT-CONTAINING PROTEIN 57"/>
    <property type="match status" value="1"/>
</dbReference>
<keyword evidence="1" id="KW-0677">Repeat</keyword>
<dbReference type="InterPro" id="IPR055414">
    <property type="entry name" value="LRR_R13L4/SHOC2-like"/>
</dbReference>
<dbReference type="PANTHER" id="PTHR47186:SF12">
    <property type="entry name" value="NB-ARC DOMAIN-CONTAINING PROTEIN"/>
    <property type="match status" value="1"/>
</dbReference>
<gene>
    <name evidence="3" type="ORF">MANES_13G026300v8</name>
</gene>
<organism evidence="3 4">
    <name type="scientific">Manihot esculenta</name>
    <name type="common">Cassava</name>
    <name type="synonym">Jatropha manihot</name>
    <dbReference type="NCBI Taxonomy" id="3983"/>
    <lineage>
        <taxon>Eukaryota</taxon>
        <taxon>Viridiplantae</taxon>
        <taxon>Streptophyta</taxon>
        <taxon>Embryophyta</taxon>
        <taxon>Tracheophyta</taxon>
        <taxon>Spermatophyta</taxon>
        <taxon>Magnoliopsida</taxon>
        <taxon>eudicotyledons</taxon>
        <taxon>Gunneridae</taxon>
        <taxon>Pentapetalae</taxon>
        <taxon>rosids</taxon>
        <taxon>fabids</taxon>
        <taxon>Malpighiales</taxon>
        <taxon>Euphorbiaceae</taxon>
        <taxon>Crotonoideae</taxon>
        <taxon>Manihoteae</taxon>
        <taxon>Manihot</taxon>
    </lineage>
</organism>
<evidence type="ECO:0000259" key="2">
    <source>
        <dbReference type="Pfam" id="PF23598"/>
    </source>
</evidence>